<dbReference type="AlphaFoldDB" id="A0AAV4WP24"/>
<reference evidence="1 2" key="1">
    <citation type="submission" date="2021-06" db="EMBL/GenBank/DDBJ databases">
        <title>Caerostris darwini draft genome.</title>
        <authorList>
            <person name="Kono N."/>
            <person name="Arakawa K."/>
        </authorList>
    </citation>
    <scope>NUCLEOTIDE SEQUENCE [LARGE SCALE GENOMIC DNA]</scope>
</reference>
<sequence length="88" mass="10055">MIHLNHAWIAKRTEWATIHGKEISQVSSQMAKAVRDNRYCGLAGNSCSTRLTHLTQPFRLPPMSHSLSMKHSNKIRKISRNDFMTVPP</sequence>
<gene>
    <name evidence="1" type="ORF">CDAR_395921</name>
</gene>
<proteinExistence type="predicted"/>
<keyword evidence="2" id="KW-1185">Reference proteome</keyword>
<comment type="caution">
    <text evidence="1">The sequence shown here is derived from an EMBL/GenBank/DDBJ whole genome shotgun (WGS) entry which is preliminary data.</text>
</comment>
<organism evidence="1 2">
    <name type="scientific">Caerostris darwini</name>
    <dbReference type="NCBI Taxonomy" id="1538125"/>
    <lineage>
        <taxon>Eukaryota</taxon>
        <taxon>Metazoa</taxon>
        <taxon>Ecdysozoa</taxon>
        <taxon>Arthropoda</taxon>
        <taxon>Chelicerata</taxon>
        <taxon>Arachnida</taxon>
        <taxon>Araneae</taxon>
        <taxon>Araneomorphae</taxon>
        <taxon>Entelegynae</taxon>
        <taxon>Araneoidea</taxon>
        <taxon>Araneidae</taxon>
        <taxon>Caerostris</taxon>
    </lineage>
</organism>
<accession>A0AAV4WP24</accession>
<dbReference type="EMBL" id="BPLQ01014882">
    <property type="protein sequence ID" value="GIY84024.1"/>
    <property type="molecule type" value="Genomic_DNA"/>
</dbReference>
<evidence type="ECO:0000313" key="2">
    <source>
        <dbReference type="Proteomes" id="UP001054837"/>
    </source>
</evidence>
<evidence type="ECO:0000313" key="1">
    <source>
        <dbReference type="EMBL" id="GIY84024.1"/>
    </source>
</evidence>
<protein>
    <submittedName>
        <fullName evidence="1">Uncharacterized protein</fullName>
    </submittedName>
</protein>
<dbReference type="Proteomes" id="UP001054837">
    <property type="component" value="Unassembled WGS sequence"/>
</dbReference>
<name>A0AAV4WP24_9ARAC</name>